<dbReference type="AlphaFoldDB" id="A0A6L2J4B9"/>
<dbReference type="EMBL" id="BKCJ010000166">
    <property type="protein sequence ID" value="GEU30544.1"/>
    <property type="molecule type" value="Genomic_DNA"/>
</dbReference>
<organism evidence="1">
    <name type="scientific">Tanacetum cinerariifolium</name>
    <name type="common">Dalmatian daisy</name>
    <name type="synonym">Chrysanthemum cinerariifolium</name>
    <dbReference type="NCBI Taxonomy" id="118510"/>
    <lineage>
        <taxon>Eukaryota</taxon>
        <taxon>Viridiplantae</taxon>
        <taxon>Streptophyta</taxon>
        <taxon>Embryophyta</taxon>
        <taxon>Tracheophyta</taxon>
        <taxon>Spermatophyta</taxon>
        <taxon>Magnoliopsida</taxon>
        <taxon>eudicotyledons</taxon>
        <taxon>Gunneridae</taxon>
        <taxon>Pentapetalae</taxon>
        <taxon>asterids</taxon>
        <taxon>campanulids</taxon>
        <taxon>Asterales</taxon>
        <taxon>Asteraceae</taxon>
        <taxon>Asteroideae</taxon>
        <taxon>Anthemideae</taxon>
        <taxon>Anthemidinae</taxon>
        <taxon>Tanacetum</taxon>
    </lineage>
</organism>
<gene>
    <name evidence="1" type="ORF">Tci_002522</name>
</gene>
<proteinExistence type="predicted"/>
<reference evidence="1" key="1">
    <citation type="journal article" date="2019" name="Sci. Rep.">
        <title>Draft genome of Tanacetum cinerariifolium, the natural source of mosquito coil.</title>
        <authorList>
            <person name="Yamashiro T."/>
            <person name="Shiraishi A."/>
            <person name="Satake H."/>
            <person name="Nakayama K."/>
        </authorList>
    </citation>
    <scope>NUCLEOTIDE SEQUENCE</scope>
</reference>
<comment type="caution">
    <text evidence="1">The sequence shown here is derived from an EMBL/GenBank/DDBJ whole genome shotgun (WGS) entry which is preliminary data.</text>
</comment>
<protein>
    <submittedName>
        <fullName evidence="1">Ribonuclease H-like domain-containing protein</fullName>
    </submittedName>
</protein>
<accession>A0A6L2J4B9</accession>
<evidence type="ECO:0000313" key="1">
    <source>
        <dbReference type="EMBL" id="GEU30544.1"/>
    </source>
</evidence>
<sequence length="182" mass="20634">MGDLPSKIFIIVKMKPIEIVIAMVIIRQSLDDKDADEVPDKGDEGYTIIGRNWHDDVYDDREVSVEADTNNLILLTVVSPIPTKTVHKDHLKEKIIGDLNLATQTRIMHSFSEESNGFLDFCNLNFKVKEKDDGIFISQDKYMADILKKFDFTTVKTASTLMEPNKALIKDVKSDDVDVIND</sequence>
<name>A0A6L2J4B9_TANCI</name>